<keyword evidence="4" id="KW-0812">Transmembrane</keyword>
<gene>
    <name evidence="11" type="ORF">NTEN_LOCUS10030</name>
</gene>
<evidence type="ECO:0000256" key="5">
    <source>
        <dbReference type="ARBA" id="ARBA00022787"/>
    </source>
</evidence>
<dbReference type="GO" id="GO:0006886">
    <property type="term" value="P:intracellular protein transport"/>
    <property type="evidence" value="ECO:0007669"/>
    <property type="project" value="InterPro"/>
</dbReference>
<dbReference type="Proteomes" id="UP000479000">
    <property type="component" value="Unassembled WGS sequence"/>
</dbReference>
<evidence type="ECO:0000256" key="3">
    <source>
        <dbReference type="ARBA" id="ARBA00022448"/>
    </source>
</evidence>
<evidence type="ECO:0000256" key="2">
    <source>
        <dbReference type="ARBA" id="ARBA00005792"/>
    </source>
</evidence>
<name>A0A6H5GM94_9HEMI</name>
<keyword evidence="3" id="KW-0813">Transport</keyword>
<dbReference type="EMBL" id="CADCXU010015100">
    <property type="protein sequence ID" value="CAB0004553.1"/>
    <property type="molecule type" value="Genomic_DNA"/>
</dbReference>
<keyword evidence="6" id="KW-0653">Protein transport</keyword>
<protein>
    <recommendedName>
        <fullName evidence="13">Mitochondrial import receptor subunit TOM20 homolog</fullName>
    </recommendedName>
</protein>
<organism evidence="11 12">
    <name type="scientific">Nesidiocoris tenuis</name>
    <dbReference type="NCBI Taxonomy" id="355587"/>
    <lineage>
        <taxon>Eukaryota</taxon>
        <taxon>Metazoa</taxon>
        <taxon>Ecdysozoa</taxon>
        <taxon>Arthropoda</taxon>
        <taxon>Hexapoda</taxon>
        <taxon>Insecta</taxon>
        <taxon>Pterygota</taxon>
        <taxon>Neoptera</taxon>
        <taxon>Paraneoptera</taxon>
        <taxon>Hemiptera</taxon>
        <taxon>Heteroptera</taxon>
        <taxon>Panheteroptera</taxon>
        <taxon>Cimicomorpha</taxon>
        <taxon>Miridae</taxon>
        <taxon>Dicyphina</taxon>
        <taxon>Nesidiocoris</taxon>
    </lineage>
</organism>
<dbReference type="InterPro" id="IPR002056">
    <property type="entry name" value="MAS20"/>
</dbReference>
<evidence type="ECO:0000313" key="11">
    <source>
        <dbReference type="EMBL" id="CAB0004553.1"/>
    </source>
</evidence>
<keyword evidence="8 10" id="KW-0496">Mitochondrion</keyword>
<dbReference type="GO" id="GO:0016031">
    <property type="term" value="P:tRNA import into mitochondrion"/>
    <property type="evidence" value="ECO:0007669"/>
    <property type="project" value="TreeGrafter"/>
</dbReference>
<dbReference type="GO" id="GO:0006605">
    <property type="term" value="P:protein targeting"/>
    <property type="evidence" value="ECO:0007669"/>
    <property type="project" value="InterPro"/>
</dbReference>
<evidence type="ECO:0008006" key="13">
    <source>
        <dbReference type="Google" id="ProtNLM"/>
    </source>
</evidence>
<comment type="similarity">
    <text evidence="2 10">Belongs to the Tom20 family.</text>
</comment>
<dbReference type="PANTHER" id="PTHR12430:SF0">
    <property type="entry name" value="TRANSLOCASE OF OUTER MITOCHONDRIAL MEMBRANE 20"/>
    <property type="match status" value="1"/>
</dbReference>
<dbReference type="SUPFAM" id="SSF47157">
    <property type="entry name" value="Mitochondrial import receptor subunit Tom20"/>
    <property type="match status" value="1"/>
</dbReference>
<evidence type="ECO:0000256" key="9">
    <source>
        <dbReference type="ARBA" id="ARBA00023136"/>
    </source>
</evidence>
<keyword evidence="7" id="KW-1133">Transmembrane helix</keyword>
<keyword evidence="12" id="KW-1185">Reference proteome</keyword>
<dbReference type="PRINTS" id="PR01989">
    <property type="entry name" value="EUOM20RECPTR"/>
</dbReference>
<keyword evidence="5 10" id="KW-1000">Mitochondrion outer membrane</keyword>
<dbReference type="PRINTS" id="PR00351">
    <property type="entry name" value="OM20RECEPTOR"/>
</dbReference>
<reference evidence="11 12" key="1">
    <citation type="submission" date="2020-02" db="EMBL/GenBank/DDBJ databases">
        <authorList>
            <person name="Ferguson B K."/>
        </authorList>
    </citation>
    <scope>NUCLEOTIDE SEQUENCE [LARGE SCALE GENOMIC DNA]</scope>
</reference>
<dbReference type="PANTHER" id="PTHR12430">
    <property type="entry name" value="MITOCHONDRIAL IMPORT RECEPTOR SUBUNIT TOM20"/>
    <property type="match status" value="1"/>
</dbReference>
<evidence type="ECO:0000313" key="12">
    <source>
        <dbReference type="Proteomes" id="UP000479000"/>
    </source>
</evidence>
<dbReference type="InterPro" id="IPR022422">
    <property type="entry name" value="MAS20_rcpt_metazoan"/>
</dbReference>
<comment type="subcellular location">
    <subcellularLocation>
        <location evidence="1">Mitochondrion outer membrane</location>
        <topology evidence="1">Single-pass membrane protein</topology>
    </subcellularLocation>
</comment>
<evidence type="ECO:0000256" key="8">
    <source>
        <dbReference type="ARBA" id="ARBA00023128"/>
    </source>
</evidence>
<dbReference type="AlphaFoldDB" id="A0A6H5GM94"/>
<evidence type="ECO:0000256" key="7">
    <source>
        <dbReference type="ARBA" id="ARBA00022989"/>
    </source>
</evidence>
<evidence type="ECO:0000256" key="4">
    <source>
        <dbReference type="ARBA" id="ARBA00022692"/>
    </source>
</evidence>
<evidence type="ECO:0000256" key="6">
    <source>
        <dbReference type="ARBA" id="ARBA00022927"/>
    </source>
</evidence>
<evidence type="ECO:0000256" key="10">
    <source>
        <dbReference type="PIRNR" id="PIRNR037707"/>
    </source>
</evidence>
<dbReference type="GO" id="GO:0005742">
    <property type="term" value="C:mitochondrial outer membrane translocase complex"/>
    <property type="evidence" value="ECO:0007669"/>
    <property type="project" value="UniProtKB-UniRule"/>
</dbReference>
<evidence type="ECO:0000256" key="1">
    <source>
        <dbReference type="ARBA" id="ARBA00004572"/>
    </source>
</evidence>
<dbReference type="InterPro" id="IPR023392">
    <property type="entry name" value="Tom20_dom_sf"/>
</dbReference>
<keyword evidence="9 10" id="KW-0472">Membrane</keyword>
<dbReference type="GO" id="GO:0030943">
    <property type="term" value="F:mitochondrion targeting sequence binding"/>
    <property type="evidence" value="ECO:0007669"/>
    <property type="project" value="TreeGrafter"/>
</dbReference>
<proteinExistence type="inferred from homology"/>
<dbReference type="OrthoDB" id="2154253at2759"/>
<accession>A0A6H5GM94</accession>
<dbReference type="GO" id="GO:0008320">
    <property type="term" value="F:protein transmembrane transporter activity"/>
    <property type="evidence" value="ECO:0007669"/>
    <property type="project" value="TreeGrafter"/>
</dbReference>
<dbReference type="Gene3D" id="1.20.960.10">
    <property type="entry name" value="Mitochondrial outer membrane translocase complex, subunit Tom20 domain"/>
    <property type="match status" value="1"/>
</dbReference>
<dbReference type="PIRSF" id="PIRSF037707">
    <property type="entry name" value="MAS20_rcpt"/>
    <property type="match status" value="1"/>
</dbReference>
<dbReference type="Pfam" id="PF02064">
    <property type="entry name" value="MAS20"/>
    <property type="match status" value="1"/>
</dbReference>
<dbReference type="GO" id="GO:0030150">
    <property type="term" value="P:protein import into mitochondrial matrix"/>
    <property type="evidence" value="ECO:0007669"/>
    <property type="project" value="TreeGrafter"/>
</dbReference>
<sequence length="142" mass="16251">MGARIVAWLVSSVIAATVAYCIYFDQKRRRDPEFKKKLTQKRVSSALSRDDSKVQVLNLQDQEVVQDFVFQNFQQGQQLLRMNKIDEGIHCMATALAICGQQDMLLQMVRPAFPPVIYNMLCEKVNEVHQKMVNSNGNCVKI</sequence>